<dbReference type="GO" id="GO:0046872">
    <property type="term" value="F:metal ion binding"/>
    <property type="evidence" value="ECO:0007669"/>
    <property type="project" value="UniProtKB-KW"/>
</dbReference>
<accession>A0A2A2HDJ5</accession>
<gene>
    <name evidence="8" type="primary">yflN</name>
    <name evidence="7" type="ORF">ASJ82_02650</name>
    <name evidence="8" type="ORF">MSCUN_08720</name>
</gene>
<dbReference type="EMBL" id="LMVN01000018">
    <property type="protein sequence ID" value="PAV07408.1"/>
    <property type="molecule type" value="Genomic_DNA"/>
</dbReference>
<dbReference type="SMART" id="SM00849">
    <property type="entry name" value="Lactamase_B"/>
    <property type="match status" value="1"/>
</dbReference>
<name>A0A2A2HDJ5_9EURY</name>
<evidence type="ECO:0000313" key="9">
    <source>
        <dbReference type="Proteomes" id="UP000217528"/>
    </source>
</evidence>
<keyword evidence="5" id="KW-0862">Zinc</keyword>
<evidence type="ECO:0000256" key="3">
    <source>
        <dbReference type="ARBA" id="ARBA00022723"/>
    </source>
</evidence>
<dbReference type="SUPFAM" id="SSF56281">
    <property type="entry name" value="Metallo-hydrolase/oxidoreductase"/>
    <property type="match status" value="1"/>
</dbReference>
<sequence>MNITQHQSKKIQKNSWNNIFDNQRSKIRYIKCITSGYVKLNYSGCINEKFFDENNFINKSFYKPVVSHLLFHEDYGYLLIDAGLDETFTYNPYGSQKGIKLKQVGSKFKQNPNTTVLNYIQDHDIKLSGIFLTHLHIDHIAGLLNLDDNIPIYFSSLEKSMDVKPYYYGEYLKNKKTIKILNLDNFTKMPHLDLCMDIFNDNSLFAIHTPGHTPGHLSYLINSDEKILIAGDVFYINESVKYEVAPSDYMNNITIAQKSLEKILNFRKKYNTKIIAGHENIMI</sequence>
<dbReference type="AlphaFoldDB" id="A0A2A2HDJ5"/>
<dbReference type="InterPro" id="IPR036866">
    <property type="entry name" value="RibonucZ/Hydroxyglut_hydro"/>
</dbReference>
<comment type="similarity">
    <text evidence="2">Belongs to the metallo-beta-lactamase superfamily.</text>
</comment>
<dbReference type="RefSeq" id="WP_095608619.1">
    <property type="nucleotide sequence ID" value="NZ_LMVN01000018.1"/>
</dbReference>
<evidence type="ECO:0000313" key="10">
    <source>
        <dbReference type="Proteomes" id="UP000246004"/>
    </source>
</evidence>
<dbReference type="PANTHER" id="PTHR42978">
    <property type="entry name" value="QUORUM-QUENCHING LACTONASE YTNP-RELATED-RELATED"/>
    <property type="match status" value="1"/>
</dbReference>
<comment type="cofactor">
    <cofactor evidence="1">
        <name>Zn(2+)</name>
        <dbReference type="ChEBI" id="CHEBI:29105"/>
    </cofactor>
</comment>
<feature type="domain" description="Metallo-beta-lactamase" evidence="6">
    <location>
        <begin position="64"/>
        <end position="278"/>
    </location>
</feature>
<dbReference type="EMBL" id="LWMS01000022">
    <property type="protein sequence ID" value="PWL08221.1"/>
    <property type="molecule type" value="Genomic_DNA"/>
</dbReference>
<keyword evidence="9" id="KW-1185">Reference proteome</keyword>
<evidence type="ECO:0000313" key="8">
    <source>
        <dbReference type="EMBL" id="PWL08221.1"/>
    </source>
</evidence>
<dbReference type="PANTHER" id="PTHR42978:SF2">
    <property type="entry name" value="102 KBASES UNSTABLE REGION: FROM 1 TO 119443"/>
    <property type="match status" value="1"/>
</dbReference>
<protein>
    <submittedName>
        <fullName evidence="8">Putative metallo-hydrolase YflN</fullName>
        <ecNumber evidence="8">3.-.-.-</ecNumber>
    </submittedName>
</protein>
<dbReference type="Proteomes" id="UP000217528">
    <property type="component" value="Unassembled WGS sequence"/>
</dbReference>
<evidence type="ECO:0000313" key="7">
    <source>
        <dbReference type="EMBL" id="PAV07408.1"/>
    </source>
</evidence>
<comment type="caution">
    <text evidence="7">The sequence shown here is derived from an EMBL/GenBank/DDBJ whole genome shotgun (WGS) entry which is preliminary data.</text>
</comment>
<dbReference type="GO" id="GO:0016787">
    <property type="term" value="F:hydrolase activity"/>
    <property type="evidence" value="ECO:0007669"/>
    <property type="project" value="UniProtKB-KW"/>
</dbReference>
<proteinExistence type="inferred from homology"/>
<dbReference type="Gene3D" id="3.60.15.10">
    <property type="entry name" value="Ribonuclease Z/Hydroxyacylglutathione hydrolase-like"/>
    <property type="match status" value="1"/>
</dbReference>
<dbReference type="Pfam" id="PF00753">
    <property type="entry name" value="Lactamase_B"/>
    <property type="match status" value="1"/>
</dbReference>
<dbReference type="EC" id="3.-.-.-" evidence="8"/>
<reference evidence="8 10" key="1">
    <citation type="submission" date="2016-04" db="EMBL/GenBank/DDBJ databases">
        <title>Genome sequence of Methanosphaera cuniculi DSM 4103.</title>
        <authorList>
            <person name="Poehlein A."/>
            <person name="Seedorf H."/>
            <person name="Daniel R."/>
        </authorList>
    </citation>
    <scope>NUCLEOTIDE SEQUENCE [LARGE SCALE GENOMIC DNA]</scope>
    <source>
        <strain evidence="8 10">DSM 4103</strain>
    </source>
</reference>
<evidence type="ECO:0000259" key="6">
    <source>
        <dbReference type="SMART" id="SM00849"/>
    </source>
</evidence>
<organism evidence="7 9">
    <name type="scientific">Methanosphaera cuniculi</name>
    <dbReference type="NCBI Taxonomy" id="1077256"/>
    <lineage>
        <taxon>Archaea</taxon>
        <taxon>Methanobacteriati</taxon>
        <taxon>Methanobacteriota</taxon>
        <taxon>Methanomada group</taxon>
        <taxon>Methanobacteria</taxon>
        <taxon>Methanobacteriales</taxon>
        <taxon>Methanobacteriaceae</taxon>
        <taxon>Methanosphaera</taxon>
    </lineage>
</organism>
<dbReference type="InterPro" id="IPR001279">
    <property type="entry name" value="Metallo-B-lactamas"/>
</dbReference>
<dbReference type="Proteomes" id="UP000246004">
    <property type="component" value="Unassembled WGS sequence"/>
</dbReference>
<reference evidence="7 9" key="2">
    <citation type="journal article" date="2017" name="BMC Genomics">
        <title>Genomic analysis of methanogenic archaea reveals a shift towards energy conservation.</title>
        <authorList>
            <person name="Gilmore S.P."/>
            <person name="Henske J.K."/>
            <person name="Sexton J.A."/>
            <person name="Solomon K.V."/>
            <person name="Seppala S."/>
            <person name="Yoo J.I."/>
            <person name="Huyett L.M."/>
            <person name="Pressman A."/>
            <person name="Cogan J.Z."/>
            <person name="Kivenson V."/>
            <person name="Peng X."/>
            <person name="Tan Y."/>
            <person name="Valentine D.L."/>
            <person name="O'Malley M.A."/>
        </authorList>
    </citation>
    <scope>NUCLEOTIDE SEQUENCE [LARGE SCALE GENOMIC DNA]</scope>
    <source>
        <strain evidence="7 9">1R-7</strain>
    </source>
</reference>
<dbReference type="OrthoDB" id="7773at2157"/>
<evidence type="ECO:0000256" key="5">
    <source>
        <dbReference type="ARBA" id="ARBA00022833"/>
    </source>
</evidence>
<keyword evidence="3" id="KW-0479">Metal-binding</keyword>
<keyword evidence="4 8" id="KW-0378">Hydrolase</keyword>
<evidence type="ECO:0000256" key="2">
    <source>
        <dbReference type="ARBA" id="ARBA00007749"/>
    </source>
</evidence>
<dbReference type="InterPro" id="IPR051013">
    <property type="entry name" value="MBL_superfamily_lactonases"/>
</dbReference>
<evidence type="ECO:0000256" key="1">
    <source>
        <dbReference type="ARBA" id="ARBA00001947"/>
    </source>
</evidence>
<evidence type="ECO:0000256" key="4">
    <source>
        <dbReference type="ARBA" id="ARBA00022801"/>
    </source>
</evidence>